<name>A0A5N1GQ61_9LACT</name>
<evidence type="ECO:0000313" key="6">
    <source>
        <dbReference type="Proteomes" id="UP000327148"/>
    </source>
</evidence>
<dbReference type="GO" id="GO:0017122">
    <property type="term" value="C:protein N-acetylglucosaminyltransferase complex"/>
    <property type="evidence" value="ECO:0007669"/>
    <property type="project" value="UniProtKB-UniRule"/>
</dbReference>
<sequence length="444" mass="51092">MINLFENYNEASRDLHHSLIQAGYQWPSIVLKDEGFLPQEVQSPYQFFMGEEDESGKALYFNELPMDPFWEISGDNSKAQVKDLGQLKAQIYYADPKEQRLINKVDWLDEQGRVAFVDLYNQFGRHFSRIAFDTAGGMSMQTYYDTKGREVIVHNLVTAAVSLAYQDKHYFFKDLIDFFCFYLKASGLDLSELLMNSLGLPFLVSHRLNLEGEDILFWQEPITDEIPGNMQLIFNGGTGRAKRVITDDLGNFERLHQLMDAQGIASIDDKLDHLGYIYPLEQPMSQANEALILTNTDQVESLEYIVKMLPEWEFHVGAITEMSDKLMNLDSYDNLHLYPNISKDRVADLFKRCNCYLDINHSIEIYKAVRQAFNHSQIVLGFKETLHQPRYIAPSHRFSAEQPVNLVALMQTLAQDQEERDRALAVQLSYAGQTTVADYQRVLG</sequence>
<dbReference type="RefSeq" id="WP_070430491.1">
    <property type="nucleotide sequence ID" value="NZ_VYWO01000001.1"/>
</dbReference>
<evidence type="ECO:0000256" key="2">
    <source>
        <dbReference type="ARBA" id="ARBA00022475"/>
    </source>
</evidence>
<dbReference type="GO" id="GO:0031647">
    <property type="term" value="P:regulation of protein stability"/>
    <property type="evidence" value="ECO:0007669"/>
    <property type="project" value="UniProtKB-UniRule"/>
</dbReference>
<evidence type="ECO:0000256" key="3">
    <source>
        <dbReference type="ARBA" id="ARBA00023136"/>
    </source>
</evidence>
<gene>
    <name evidence="4 5" type="primary">gtfB</name>
    <name evidence="5" type="ORF">F6I03_03835</name>
</gene>
<evidence type="ECO:0000256" key="1">
    <source>
        <dbReference type="ARBA" id="ARBA00004922"/>
    </source>
</evidence>
<dbReference type="NCBIfam" id="TIGR02919">
    <property type="entry name" value="accessory Sec system glycosylation chaperone GtfB"/>
    <property type="match status" value="1"/>
</dbReference>
<keyword evidence="3 4" id="KW-0472">Membrane</keyword>
<dbReference type="OrthoDB" id="2136618at2"/>
<comment type="similarity">
    <text evidence="4">Belongs to the GtfB family.</text>
</comment>
<comment type="subcellular location">
    <subcellularLocation>
        <location evidence="4">Cell membrane</location>
        <topology evidence="4">Peripheral membrane protein</topology>
    </subcellularLocation>
</comment>
<evidence type="ECO:0000313" key="5">
    <source>
        <dbReference type="EMBL" id="KAA9302358.1"/>
    </source>
</evidence>
<accession>A0A5N1GQ61</accession>
<dbReference type="UniPathway" id="UPA00378"/>
<dbReference type="InterPro" id="IPR014268">
    <property type="entry name" value="GtfB"/>
</dbReference>
<evidence type="ECO:0000256" key="4">
    <source>
        <dbReference type="HAMAP-Rule" id="MF_01473"/>
    </source>
</evidence>
<comment type="subunit">
    <text evidence="4">Forms a heterotetramer with 2 subunits each of GtfA and GtfB. Part of the accessory SecA2/SecY2 protein translocation apparatus.</text>
</comment>
<dbReference type="Proteomes" id="UP000327148">
    <property type="component" value="Unassembled WGS sequence"/>
</dbReference>
<organism evidence="5 6">
    <name type="scientific">Aerococcus sanguinicola</name>
    <dbReference type="NCBI Taxonomy" id="119206"/>
    <lineage>
        <taxon>Bacteria</taxon>
        <taxon>Bacillati</taxon>
        <taxon>Bacillota</taxon>
        <taxon>Bacilli</taxon>
        <taxon>Lactobacillales</taxon>
        <taxon>Aerococcaceae</taxon>
        <taxon>Aerococcus</taxon>
    </lineage>
</organism>
<dbReference type="EMBL" id="VYWO01000001">
    <property type="protein sequence ID" value="KAA9302358.1"/>
    <property type="molecule type" value="Genomic_DNA"/>
</dbReference>
<proteinExistence type="inferred from homology"/>
<protein>
    <recommendedName>
        <fullName evidence="4">UDP-N-acetylglucosamine--peptide N-acetylglucosaminyltransferase stabilizing protein GtfB</fullName>
    </recommendedName>
    <alternativeName>
        <fullName evidence="4">Glycosyltransferase stabilizing protein GtfB</fullName>
    </alternativeName>
</protein>
<dbReference type="GO" id="GO:0005886">
    <property type="term" value="C:plasma membrane"/>
    <property type="evidence" value="ECO:0007669"/>
    <property type="project" value="UniProtKB-SubCell"/>
</dbReference>
<dbReference type="HAMAP" id="MF_01473">
    <property type="entry name" value="GtfB"/>
    <property type="match status" value="1"/>
</dbReference>
<comment type="pathway">
    <text evidence="1 4">Protein modification; protein glycosylation.</text>
</comment>
<dbReference type="AlphaFoldDB" id="A0A5N1GQ61"/>
<keyword evidence="2 4" id="KW-1003">Cell membrane</keyword>
<comment type="function">
    <text evidence="4">Required for polymorphic O-glycosylation of the serine-rich repeat protein in this bacteria. A stabilizing protein that is part of the accessory SecA2/SecY2 system specifically required to export serine-rich repeat cell wall proteins usually encoded upstream in the same operon. The GtfA-GtfB complex adds GlcNAc from UDP-GlcNAc to the substrate protein, attaching the first sugar residue. Stabilizes the glycosylation activity of GtfA. Has no N-acetylglucosaminyl transferase activity on its own.</text>
</comment>
<comment type="caution">
    <text evidence="5">The sequence shown here is derived from an EMBL/GenBank/DDBJ whole genome shotgun (WGS) entry which is preliminary data.</text>
</comment>
<reference evidence="5 6" key="1">
    <citation type="submission" date="2019-09" db="EMBL/GenBank/DDBJ databases">
        <title>Draft genome sequence assemblies of isolates from the urinary tract.</title>
        <authorList>
            <person name="Mores C.R."/>
            <person name="Putonti C."/>
            <person name="Wolfe A.J."/>
        </authorList>
    </citation>
    <scope>NUCLEOTIDE SEQUENCE [LARGE SCALE GENOMIC DNA]</scope>
    <source>
        <strain evidence="5 6">UMB623</strain>
    </source>
</reference>